<feature type="transmembrane region" description="Helical" evidence="2">
    <location>
        <begin position="506"/>
        <end position="526"/>
    </location>
</feature>
<dbReference type="AlphaFoldDB" id="A0A4Q2DT39"/>
<comment type="caution">
    <text evidence="3">The sequence shown here is derived from an EMBL/GenBank/DDBJ whole genome shotgun (WGS) entry which is preliminary data.</text>
</comment>
<accession>A0A4Q2DT39</accession>
<feature type="compositionally biased region" description="Polar residues" evidence="1">
    <location>
        <begin position="1"/>
        <end position="13"/>
    </location>
</feature>
<protein>
    <submittedName>
        <fullName evidence="3">Uncharacterized protein</fullName>
    </submittedName>
</protein>
<dbReference type="OrthoDB" id="3227921at2759"/>
<dbReference type="Proteomes" id="UP000290288">
    <property type="component" value="Unassembled WGS sequence"/>
</dbReference>
<organism evidence="3 4">
    <name type="scientific">Candolleomyces aberdarensis</name>
    <dbReference type="NCBI Taxonomy" id="2316362"/>
    <lineage>
        <taxon>Eukaryota</taxon>
        <taxon>Fungi</taxon>
        <taxon>Dikarya</taxon>
        <taxon>Basidiomycota</taxon>
        <taxon>Agaricomycotina</taxon>
        <taxon>Agaricomycetes</taxon>
        <taxon>Agaricomycetidae</taxon>
        <taxon>Agaricales</taxon>
        <taxon>Agaricineae</taxon>
        <taxon>Psathyrellaceae</taxon>
        <taxon>Candolleomyces</taxon>
    </lineage>
</organism>
<evidence type="ECO:0000256" key="2">
    <source>
        <dbReference type="SAM" id="Phobius"/>
    </source>
</evidence>
<evidence type="ECO:0000256" key="1">
    <source>
        <dbReference type="SAM" id="MobiDB-lite"/>
    </source>
</evidence>
<keyword evidence="2" id="KW-1133">Transmembrane helix</keyword>
<keyword evidence="4" id="KW-1185">Reference proteome</keyword>
<feature type="transmembrane region" description="Helical" evidence="2">
    <location>
        <begin position="86"/>
        <end position="109"/>
    </location>
</feature>
<gene>
    <name evidence="3" type="ORF">EST38_g3006</name>
</gene>
<feature type="transmembrane region" description="Helical" evidence="2">
    <location>
        <begin position="210"/>
        <end position="237"/>
    </location>
</feature>
<feature type="region of interest" description="Disordered" evidence="1">
    <location>
        <begin position="1"/>
        <end position="23"/>
    </location>
</feature>
<reference evidence="3 4" key="1">
    <citation type="submission" date="2019-01" db="EMBL/GenBank/DDBJ databases">
        <title>Draft genome sequence of Psathyrella aberdarensis IHI B618.</title>
        <authorList>
            <person name="Buettner E."/>
            <person name="Kellner H."/>
        </authorList>
    </citation>
    <scope>NUCLEOTIDE SEQUENCE [LARGE SCALE GENOMIC DNA]</scope>
    <source>
        <strain evidence="3 4">IHI B618</strain>
    </source>
</reference>
<evidence type="ECO:0000313" key="3">
    <source>
        <dbReference type="EMBL" id="RXW22826.1"/>
    </source>
</evidence>
<keyword evidence="2" id="KW-0812">Transmembrane</keyword>
<feature type="transmembrane region" description="Helical" evidence="2">
    <location>
        <begin position="129"/>
        <end position="152"/>
    </location>
</feature>
<sequence length="630" mass="70069">MPTQLSNAPQTGSKEAHPRAPARPPPTYIPSILFSQSLRLFCVRCILVAGCFTLAYEIYWWGSIPGTIILSVTILHHLLSALGPQFVPLFGIMDILLIVSEILYCSYALRTYTASGQDYRWNPKRDVFGVASTLVLVIMLGALLSVKIVQLIDARGATILRRVDILRSRLNFHELKGAGEDLGRLKGWRYPARVLFGTKLWERKFPGEPLWIAVSRGLLSLIVMSAIVAFGIFAIVLEPVSEMGVVPTRELRSSTSAEAFWTSTPITRKVILTWPSHMNATKYLADAVSLTPLWTRLDVSGSTSGPTCSLEESFDVERNLPDNTLGMDLTEQMVVFTCPPHKDIPRDLSDPWLFFNYRQFTQPDLKLTVNFTELLNPNEQPGEHGTESDSLLVYVTLTNNTDDAVASTTPIHLLPGTNIVGITDTIVRQRLTAAHLSTLGFLDVYDTFLITKLAYTLPEPLAAVSSDYPTGPMISTIRIISTPLEAEWLILQDYRTKSILGGFAEVGGLGSFLSVIFVVLFGNTLLGIAHRIKPLTPFGVLHQLDTPRERLFRSSTEQYRDLRADIQSLKESPGLMKFVLDTLIDLDVIAEEPPMQRKYDDIERVEGPLTGPETESLIVKGEEADIIKRN</sequence>
<name>A0A4Q2DT39_9AGAR</name>
<keyword evidence="2" id="KW-0472">Membrane</keyword>
<dbReference type="EMBL" id="SDEE01000059">
    <property type="protein sequence ID" value="RXW22826.1"/>
    <property type="molecule type" value="Genomic_DNA"/>
</dbReference>
<proteinExistence type="predicted"/>
<feature type="transmembrane region" description="Helical" evidence="2">
    <location>
        <begin position="38"/>
        <end position="56"/>
    </location>
</feature>
<evidence type="ECO:0000313" key="4">
    <source>
        <dbReference type="Proteomes" id="UP000290288"/>
    </source>
</evidence>